<dbReference type="EMBL" id="DXBB01000116">
    <property type="protein sequence ID" value="HIZ73498.1"/>
    <property type="molecule type" value="Genomic_DNA"/>
</dbReference>
<dbReference type="AlphaFoldDB" id="A0A9D2G5F3"/>
<reference evidence="2" key="1">
    <citation type="journal article" date="2021" name="PeerJ">
        <title>Extensive microbial diversity within the chicken gut microbiome revealed by metagenomics and culture.</title>
        <authorList>
            <person name="Gilroy R."/>
            <person name="Ravi A."/>
            <person name="Getino M."/>
            <person name="Pursley I."/>
            <person name="Horton D.L."/>
            <person name="Alikhan N.F."/>
            <person name="Baker D."/>
            <person name="Gharbi K."/>
            <person name="Hall N."/>
            <person name="Watson M."/>
            <person name="Adriaenssens E.M."/>
            <person name="Foster-Nyarko E."/>
            <person name="Jarju S."/>
            <person name="Secka A."/>
            <person name="Antonio M."/>
            <person name="Oren A."/>
            <person name="Chaudhuri R.R."/>
            <person name="La Ragione R."/>
            <person name="Hildebrand F."/>
            <person name="Pallen M.J."/>
        </authorList>
    </citation>
    <scope>NUCLEOTIDE SEQUENCE</scope>
    <source>
        <strain evidence="2">ChiW7-2402</strain>
    </source>
</reference>
<proteinExistence type="predicted"/>
<comment type="caution">
    <text evidence="2">The sequence shown here is derived from an EMBL/GenBank/DDBJ whole genome shotgun (WGS) entry which is preliminary data.</text>
</comment>
<sequence>MTWYEILIIVLAAAFVIGVFGWRIVRKMQGRGGCDCGCSDCSHCTACSAAKKAKERK</sequence>
<evidence type="ECO:0000313" key="3">
    <source>
        <dbReference type="Proteomes" id="UP000824102"/>
    </source>
</evidence>
<evidence type="ECO:0000256" key="1">
    <source>
        <dbReference type="SAM" id="Phobius"/>
    </source>
</evidence>
<evidence type="ECO:0000313" key="2">
    <source>
        <dbReference type="EMBL" id="HIZ73498.1"/>
    </source>
</evidence>
<keyword evidence="1" id="KW-1133">Transmembrane helix</keyword>
<organism evidence="2 3">
    <name type="scientific">Candidatus Gallimonas intestinavium</name>
    <dbReference type="NCBI Taxonomy" id="2838603"/>
    <lineage>
        <taxon>Bacteria</taxon>
        <taxon>Bacillati</taxon>
        <taxon>Bacillota</taxon>
        <taxon>Clostridia</taxon>
        <taxon>Candidatus Gallimonas</taxon>
    </lineage>
</organism>
<accession>A0A9D2G5F3</accession>
<keyword evidence="1" id="KW-0472">Membrane</keyword>
<dbReference type="Proteomes" id="UP000824102">
    <property type="component" value="Unassembled WGS sequence"/>
</dbReference>
<name>A0A9D2G5F3_9FIRM</name>
<keyword evidence="1" id="KW-0812">Transmembrane</keyword>
<feature type="transmembrane region" description="Helical" evidence="1">
    <location>
        <begin position="6"/>
        <end position="25"/>
    </location>
</feature>
<reference evidence="2" key="2">
    <citation type="submission" date="2021-04" db="EMBL/GenBank/DDBJ databases">
        <authorList>
            <person name="Gilroy R."/>
        </authorList>
    </citation>
    <scope>NUCLEOTIDE SEQUENCE</scope>
    <source>
        <strain evidence="2">ChiW7-2402</strain>
    </source>
</reference>
<gene>
    <name evidence="2" type="ORF">H9964_07945</name>
</gene>
<protein>
    <submittedName>
        <fullName evidence="2">FeoB-associated Cys-rich membrane protein</fullName>
    </submittedName>
</protein>